<dbReference type="EMBL" id="KB320754">
    <property type="protein sequence ID" value="ELW64138.1"/>
    <property type="molecule type" value="Genomic_DNA"/>
</dbReference>
<gene>
    <name evidence="2" type="ORF">TREES_T100009088</name>
</gene>
<sequence>MNIYNDSGFLLHPPASRKPPQPASFGENPQALKATTGLPSELARIECQTKPSFLVNEAFLVNRPSWTAALREDAVVFLQGNVEHSDFSIIYLGLVSYSSPPSSSPCQDLRKAKRRRRLRICVDQ</sequence>
<dbReference type="InParanoid" id="L9KN18"/>
<dbReference type="Proteomes" id="UP000011518">
    <property type="component" value="Unassembled WGS sequence"/>
</dbReference>
<accession>L9KN18</accession>
<reference evidence="3" key="2">
    <citation type="journal article" date="2013" name="Nat. Commun.">
        <title>Genome of the Chinese tree shrew.</title>
        <authorList>
            <person name="Fan Y."/>
            <person name="Huang Z.Y."/>
            <person name="Cao C.C."/>
            <person name="Chen C.S."/>
            <person name="Chen Y.X."/>
            <person name="Fan D.D."/>
            <person name="He J."/>
            <person name="Hou H.L."/>
            <person name="Hu L."/>
            <person name="Hu X.T."/>
            <person name="Jiang X.T."/>
            <person name="Lai R."/>
            <person name="Lang Y.S."/>
            <person name="Liang B."/>
            <person name="Liao S.G."/>
            <person name="Mu D."/>
            <person name="Ma Y.Y."/>
            <person name="Niu Y.Y."/>
            <person name="Sun X.Q."/>
            <person name="Xia J.Q."/>
            <person name="Xiao J."/>
            <person name="Xiong Z.Q."/>
            <person name="Xu L."/>
            <person name="Yang L."/>
            <person name="Zhang Y."/>
            <person name="Zhao W."/>
            <person name="Zhao X.D."/>
            <person name="Zheng Y.T."/>
            <person name="Zhou J.M."/>
            <person name="Zhu Y.B."/>
            <person name="Zhang G.J."/>
            <person name="Wang J."/>
            <person name="Yao Y.G."/>
        </authorList>
    </citation>
    <scope>NUCLEOTIDE SEQUENCE [LARGE SCALE GENOMIC DNA]</scope>
</reference>
<feature type="region of interest" description="Disordered" evidence="1">
    <location>
        <begin position="1"/>
        <end position="31"/>
    </location>
</feature>
<evidence type="ECO:0000313" key="3">
    <source>
        <dbReference type="Proteomes" id="UP000011518"/>
    </source>
</evidence>
<organism evidence="2 3">
    <name type="scientific">Tupaia chinensis</name>
    <name type="common">Chinese tree shrew</name>
    <name type="synonym">Tupaia belangeri chinensis</name>
    <dbReference type="NCBI Taxonomy" id="246437"/>
    <lineage>
        <taxon>Eukaryota</taxon>
        <taxon>Metazoa</taxon>
        <taxon>Chordata</taxon>
        <taxon>Craniata</taxon>
        <taxon>Vertebrata</taxon>
        <taxon>Euteleostomi</taxon>
        <taxon>Mammalia</taxon>
        <taxon>Eutheria</taxon>
        <taxon>Euarchontoglires</taxon>
        <taxon>Scandentia</taxon>
        <taxon>Tupaiidae</taxon>
        <taxon>Tupaia</taxon>
    </lineage>
</organism>
<dbReference type="AlphaFoldDB" id="L9KN18"/>
<reference evidence="3" key="1">
    <citation type="submission" date="2012-07" db="EMBL/GenBank/DDBJ databases">
        <title>Genome of the Chinese tree shrew, a rising model animal genetically related to primates.</title>
        <authorList>
            <person name="Zhang G."/>
            <person name="Fan Y."/>
            <person name="Yao Y."/>
            <person name="Huang Z."/>
        </authorList>
    </citation>
    <scope>NUCLEOTIDE SEQUENCE [LARGE SCALE GENOMIC DNA]</scope>
</reference>
<keyword evidence="3" id="KW-1185">Reference proteome</keyword>
<protein>
    <submittedName>
        <fullName evidence="2">Uncharacterized protein</fullName>
    </submittedName>
</protein>
<evidence type="ECO:0000313" key="2">
    <source>
        <dbReference type="EMBL" id="ELW64138.1"/>
    </source>
</evidence>
<name>L9KN18_TUPCH</name>
<proteinExistence type="predicted"/>
<evidence type="ECO:0000256" key="1">
    <source>
        <dbReference type="SAM" id="MobiDB-lite"/>
    </source>
</evidence>